<dbReference type="EMBL" id="CP019791">
    <property type="protein sequence ID" value="AQT68803.1"/>
    <property type="molecule type" value="Genomic_DNA"/>
</dbReference>
<evidence type="ECO:0000256" key="1">
    <source>
        <dbReference type="ARBA" id="ARBA00003544"/>
    </source>
</evidence>
<dbReference type="GO" id="GO:0006313">
    <property type="term" value="P:DNA transposition"/>
    <property type="evidence" value="ECO:0007669"/>
    <property type="project" value="InterPro"/>
</dbReference>
<evidence type="ECO:0000313" key="10">
    <source>
        <dbReference type="EMBL" id="AQT69095.1"/>
    </source>
</evidence>
<protein>
    <submittedName>
        <fullName evidence="10">Transposase DDE domain protein</fullName>
    </submittedName>
</protein>
<keyword evidence="3" id="KW-0815">Transposition</keyword>
<evidence type="ECO:0000313" key="9">
    <source>
        <dbReference type="EMBL" id="AQT68803.1"/>
    </source>
</evidence>
<dbReference type="OrthoDB" id="1183at2"/>
<proteinExistence type="inferred from homology"/>
<name>A0A1U9NMN7_9BACT</name>
<dbReference type="KEGG" id="alus:STSP2_01976"/>
<dbReference type="KEGG" id="alus:STSP2_02282"/>
<feature type="region of interest" description="Disordered" evidence="6">
    <location>
        <begin position="154"/>
        <end position="180"/>
    </location>
</feature>
<reference evidence="11" key="1">
    <citation type="submission" date="2017-02" db="EMBL/GenBank/DDBJ databases">
        <title>Comparative genomics and description of representatives of a novel lineage of planctomycetes thriving in anoxic sediments.</title>
        <authorList>
            <person name="Spring S."/>
            <person name="Bunk B."/>
            <person name="Sproer C."/>
        </authorList>
    </citation>
    <scope>NUCLEOTIDE SEQUENCE [LARGE SCALE GENOMIC DNA]</scope>
    <source>
        <strain evidence="11">ST-NAGAB-D1</strain>
    </source>
</reference>
<evidence type="ECO:0000256" key="4">
    <source>
        <dbReference type="ARBA" id="ARBA00023125"/>
    </source>
</evidence>
<feature type="domain" description="Transposase IS4-like" evidence="7">
    <location>
        <begin position="139"/>
        <end position="328"/>
    </location>
</feature>
<evidence type="ECO:0000256" key="6">
    <source>
        <dbReference type="SAM" id="MobiDB-lite"/>
    </source>
</evidence>
<dbReference type="InterPro" id="IPR008490">
    <property type="entry name" value="Transposase_InsH_N"/>
</dbReference>
<evidence type="ECO:0000256" key="3">
    <source>
        <dbReference type="ARBA" id="ARBA00022578"/>
    </source>
</evidence>
<reference evidence="10" key="2">
    <citation type="submission" date="2017-02" db="EMBL/GenBank/DDBJ databases">
        <title>Comparative genomics and description of representatives of a novel lineage of planctomycetes thriving in anoxic sediments.</title>
        <authorList>
            <person name="Spring S."/>
            <person name="Bunk B."/>
            <person name="Sproer C."/>
            <person name="Klenk H.-P."/>
        </authorList>
    </citation>
    <scope>NUCLEOTIDE SEQUENCE [LARGE SCALE GENOMIC DNA]</scope>
    <source>
        <strain evidence="10">ST-NAGAB-D1</strain>
    </source>
</reference>
<feature type="domain" description="Transposase InsH N-terminal" evidence="8">
    <location>
        <begin position="13"/>
        <end position="111"/>
    </location>
</feature>
<accession>A0A1U9NMN7</accession>
<keyword evidence="4" id="KW-0238">DNA-binding</keyword>
<gene>
    <name evidence="9" type="ORF">STSP2_01976</name>
    <name evidence="10" type="ORF">STSP2_02282</name>
</gene>
<dbReference type="GO" id="GO:0003677">
    <property type="term" value="F:DNA binding"/>
    <property type="evidence" value="ECO:0007669"/>
    <property type="project" value="UniProtKB-KW"/>
</dbReference>
<dbReference type="PANTHER" id="PTHR35604">
    <property type="entry name" value="TRANSPOSASE INSH FOR INSERTION SEQUENCE ELEMENT IS5A-RELATED"/>
    <property type="match status" value="1"/>
</dbReference>
<organism evidence="10 11">
    <name type="scientific">Anaerohalosphaera lusitana</name>
    <dbReference type="NCBI Taxonomy" id="1936003"/>
    <lineage>
        <taxon>Bacteria</taxon>
        <taxon>Pseudomonadati</taxon>
        <taxon>Planctomycetota</taxon>
        <taxon>Phycisphaerae</taxon>
        <taxon>Sedimentisphaerales</taxon>
        <taxon>Anaerohalosphaeraceae</taxon>
        <taxon>Anaerohalosphaera</taxon>
    </lineage>
</organism>
<dbReference type="EMBL" id="CP019791">
    <property type="protein sequence ID" value="AQT69095.1"/>
    <property type="molecule type" value="Genomic_DNA"/>
</dbReference>
<dbReference type="InterPro" id="IPR047959">
    <property type="entry name" value="Transpos_IS5"/>
</dbReference>
<evidence type="ECO:0000256" key="2">
    <source>
        <dbReference type="ARBA" id="ARBA00010075"/>
    </source>
</evidence>
<dbReference type="Proteomes" id="UP000189674">
    <property type="component" value="Chromosome"/>
</dbReference>
<evidence type="ECO:0000256" key="5">
    <source>
        <dbReference type="ARBA" id="ARBA00023172"/>
    </source>
</evidence>
<comment type="function">
    <text evidence="1">Involved in the transposition of the insertion sequence IS5.</text>
</comment>
<dbReference type="AlphaFoldDB" id="A0A1U9NMN7"/>
<evidence type="ECO:0000259" key="8">
    <source>
        <dbReference type="Pfam" id="PF05598"/>
    </source>
</evidence>
<comment type="similarity">
    <text evidence="2">Belongs to the transposase 11 family.</text>
</comment>
<dbReference type="PANTHER" id="PTHR35604:SF2">
    <property type="entry name" value="TRANSPOSASE INSH FOR INSERTION SEQUENCE ELEMENT IS5A-RELATED"/>
    <property type="match status" value="1"/>
</dbReference>
<sequence>MMQAGLFDWQTRFEQLDNSGDPLVKLNEIVDWEQFRKTLEVVRDKKRKSNAGRKPFDVILMFKILILDSLYNISDDQLEFQIRDRISFMRFLGLGIGDRVPDAKTIWLFREQLTEAGLVENLFTQFDEFLRKNGFSAKKGQIVDASIVAVPKQRNTRDENKSIKNGEVPENWSDTKKRQKDTDARWVQKNGVNYYGYKNHIDIDVKHKFIRSCEVTPASVHDSNVFEDLLDANNSSKDVWADSAYGSTEKRDNIKEEGYRGQIQRKGCRYKKLTQRQIEANYKRSKTRSRVEHVFGIQKMRAGNLIIRTIGIARAKTKICMRNLAYNIDRYCLLARL</sequence>
<dbReference type="InterPro" id="IPR002559">
    <property type="entry name" value="Transposase_11"/>
</dbReference>
<evidence type="ECO:0000313" key="11">
    <source>
        <dbReference type="Proteomes" id="UP000189674"/>
    </source>
</evidence>
<dbReference type="Pfam" id="PF01609">
    <property type="entry name" value="DDE_Tnp_1"/>
    <property type="match status" value="1"/>
</dbReference>
<feature type="compositionally biased region" description="Basic and acidic residues" evidence="6">
    <location>
        <begin position="155"/>
        <end position="164"/>
    </location>
</feature>
<keyword evidence="11" id="KW-1185">Reference proteome</keyword>
<dbReference type="RefSeq" id="WP_146662117.1">
    <property type="nucleotide sequence ID" value="NZ_CP019791.1"/>
</dbReference>
<evidence type="ECO:0000259" key="7">
    <source>
        <dbReference type="Pfam" id="PF01609"/>
    </source>
</evidence>
<dbReference type="NCBIfam" id="NF033581">
    <property type="entry name" value="transpos_IS5_4"/>
    <property type="match status" value="1"/>
</dbReference>
<keyword evidence="5" id="KW-0233">DNA recombination</keyword>
<dbReference type="GO" id="GO:0004803">
    <property type="term" value="F:transposase activity"/>
    <property type="evidence" value="ECO:0007669"/>
    <property type="project" value="InterPro"/>
</dbReference>
<dbReference type="Pfam" id="PF05598">
    <property type="entry name" value="DUF772"/>
    <property type="match status" value="1"/>
</dbReference>